<organism evidence="1 2">
    <name type="scientific">Coniophora puteana (strain RWD-64-598)</name>
    <name type="common">Brown rot fungus</name>
    <dbReference type="NCBI Taxonomy" id="741705"/>
    <lineage>
        <taxon>Eukaryota</taxon>
        <taxon>Fungi</taxon>
        <taxon>Dikarya</taxon>
        <taxon>Basidiomycota</taxon>
        <taxon>Agaricomycotina</taxon>
        <taxon>Agaricomycetes</taxon>
        <taxon>Agaricomycetidae</taxon>
        <taxon>Boletales</taxon>
        <taxon>Coniophorineae</taxon>
        <taxon>Coniophoraceae</taxon>
        <taxon>Coniophora</taxon>
    </lineage>
</organism>
<sequence length="403" mass="47066">MEPPSPLSLHHDHPGTLLPPEIYLKIFEDFILPSRDVAKSDFKVQGTLRQLTLSCWLFRHLTLPYLFERIVFDGDRFWKNTDIGRRAWVHAISDGKRPAIDAASYVKHVVFHYDPKRASEPEANLAQLVTARPFAEIYCGLLSRMDNLGDAEFVRCRIFTNHIIALRQLSNLRKVAFRECTWEDSMLETVVPGLGCKVEDVELEYRPRRPENELDLGVSDWGYKVLNTTTSLRRIVATEVTMLRMIGSKGQMKLGHIREICVHFWSLRERTDTERQREYQLFHEAKHWLPYYPALERLVLFSSWPGAYGGRPLDRPRKLVQDITDMATAQFHCLRRLEILDPSFETTQIMFKRNLTEDVLKAMVHKVCPSLEYFRFGPLEWTLQSGAWVQNFRIPTRGKGAYW</sequence>
<accession>A0A5M3MF02</accession>
<evidence type="ECO:0008006" key="3">
    <source>
        <dbReference type="Google" id="ProtNLM"/>
    </source>
</evidence>
<keyword evidence="2" id="KW-1185">Reference proteome</keyword>
<reference evidence="2" key="1">
    <citation type="journal article" date="2012" name="Science">
        <title>The Paleozoic origin of enzymatic lignin decomposition reconstructed from 31 fungal genomes.</title>
        <authorList>
            <person name="Floudas D."/>
            <person name="Binder M."/>
            <person name="Riley R."/>
            <person name="Barry K."/>
            <person name="Blanchette R.A."/>
            <person name="Henrissat B."/>
            <person name="Martinez A.T."/>
            <person name="Otillar R."/>
            <person name="Spatafora J.W."/>
            <person name="Yadav J.S."/>
            <person name="Aerts A."/>
            <person name="Benoit I."/>
            <person name="Boyd A."/>
            <person name="Carlson A."/>
            <person name="Copeland A."/>
            <person name="Coutinho P.M."/>
            <person name="de Vries R.P."/>
            <person name="Ferreira P."/>
            <person name="Findley K."/>
            <person name="Foster B."/>
            <person name="Gaskell J."/>
            <person name="Glotzer D."/>
            <person name="Gorecki P."/>
            <person name="Heitman J."/>
            <person name="Hesse C."/>
            <person name="Hori C."/>
            <person name="Igarashi K."/>
            <person name="Jurgens J.A."/>
            <person name="Kallen N."/>
            <person name="Kersten P."/>
            <person name="Kohler A."/>
            <person name="Kuees U."/>
            <person name="Kumar T.K.A."/>
            <person name="Kuo A."/>
            <person name="LaButti K."/>
            <person name="Larrondo L.F."/>
            <person name="Lindquist E."/>
            <person name="Ling A."/>
            <person name="Lombard V."/>
            <person name="Lucas S."/>
            <person name="Lundell T."/>
            <person name="Martin R."/>
            <person name="McLaughlin D.J."/>
            <person name="Morgenstern I."/>
            <person name="Morin E."/>
            <person name="Murat C."/>
            <person name="Nagy L.G."/>
            <person name="Nolan M."/>
            <person name="Ohm R.A."/>
            <person name="Patyshakuliyeva A."/>
            <person name="Rokas A."/>
            <person name="Ruiz-Duenas F.J."/>
            <person name="Sabat G."/>
            <person name="Salamov A."/>
            <person name="Samejima M."/>
            <person name="Schmutz J."/>
            <person name="Slot J.C."/>
            <person name="St John F."/>
            <person name="Stenlid J."/>
            <person name="Sun H."/>
            <person name="Sun S."/>
            <person name="Syed K."/>
            <person name="Tsang A."/>
            <person name="Wiebenga A."/>
            <person name="Young D."/>
            <person name="Pisabarro A."/>
            <person name="Eastwood D.C."/>
            <person name="Martin F."/>
            <person name="Cullen D."/>
            <person name="Grigoriev I.V."/>
            <person name="Hibbett D.S."/>
        </authorList>
    </citation>
    <scope>NUCLEOTIDE SEQUENCE [LARGE SCALE GENOMIC DNA]</scope>
    <source>
        <strain evidence="2">RWD-64-598 SS2</strain>
    </source>
</reference>
<dbReference type="OrthoDB" id="3256662at2759"/>
<dbReference type="GeneID" id="19209324"/>
<proteinExistence type="predicted"/>
<dbReference type="EMBL" id="JH711583">
    <property type="protein sequence ID" value="EIW77500.1"/>
    <property type="molecule type" value="Genomic_DNA"/>
</dbReference>
<dbReference type="KEGG" id="cput:CONPUDRAFT_75365"/>
<comment type="caution">
    <text evidence="1">The sequence shown here is derived from an EMBL/GenBank/DDBJ whole genome shotgun (WGS) entry which is preliminary data.</text>
</comment>
<evidence type="ECO:0000313" key="2">
    <source>
        <dbReference type="Proteomes" id="UP000053558"/>
    </source>
</evidence>
<name>A0A5M3MF02_CONPW</name>
<protein>
    <recommendedName>
        <fullName evidence="3">F-box domain-containing protein</fullName>
    </recommendedName>
</protein>
<dbReference type="RefSeq" id="XP_007771825.1">
    <property type="nucleotide sequence ID" value="XM_007773635.1"/>
</dbReference>
<dbReference type="Proteomes" id="UP000053558">
    <property type="component" value="Unassembled WGS sequence"/>
</dbReference>
<gene>
    <name evidence="1" type="ORF">CONPUDRAFT_75365</name>
</gene>
<dbReference type="AlphaFoldDB" id="A0A5M3MF02"/>
<evidence type="ECO:0000313" key="1">
    <source>
        <dbReference type="EMBL" id="EIW77500.1"/>
    </source>
</evidence>